<protein>
    <recommendedName>
        <fullName evidence="2">Activator of Hsp90 ATPase homologue 1/2-like C-terminal domain-containing protein</fullName>
    </recommendedName>
</protein>
<dbReference type="Proteomes" id="UP001153642">
    <property type="component" value="Unassembled WGS sequence"/>
</dbReference>
<organism evidence="3 4">
    <name type="scientific">Galbibacter pacificus</name>
    <dbReference type="NCBI Taxonomy" id="2996052"/>
    <lineage>
        <taxon>Bacteria</taxon>
        <taxon>Pseudomonadati</taxon>
        <taxon>Bacteroidota</taxon>
        <taxon>Flavobacteriia</taxon>
        <taxon>Flavobacteriales</taxon>
        <taxon>Flavobacteriaceae</taxon>
        <taxon>Galbibacter</taxon>
    </lineage>
</organism>
<evidence type="ECO:0000256" key="1">
    <source>
        <dbReference type="ARBA" id="ARBA00006817"/>
    </source>
</evidence>
<evidence type="ECO:0000313" key="4">
    <source>
        <dbReference type="Proteomes" id="UP001153642"/>
    </source>
</evidence>
<evidence type="ECO:0000259" key="2">
    <source>
        <dbReference type="Pfam" id="PF08327"/>
    </source>
</evidence>
<comment type="caution">
    <text evidence="3">The sequence shown here is derived from an EMBL/GenBank/DDBJ whole genome shotgun (WGS) entry which is preliminary data.</text>
</comment>
<comment type="similarity">
    <text evidence="1">Belongs to the AHA1 family.</text>
</comment>
<dbReference type="Pfam" id="PF08327">
    <property type="entry name" value="AHSA1"/>
    <property type="match status" value="1"/>
</dbReference>
<dbReference type="RefSeq" id="WP_277901097.1">
    <property type="nucleotide sequence ID" value="NZ_JAPMUA010000006.1"/>
</dbReference>
<dbReference type="InterPro" id="IPR013538">
    <property type="entry name" value="ASHA1/2-like_C"/>
</dbReference>
<reference evidence="3" key="1">
    <citation type="submission" date="2022-11" db="EMBL/GenBank/DDBJ databases">
        <title>High-quality draft genome sequence of Galbibacter sp. strain CMA-7.</title>
        <authorList>
            <person name="Wei L."/>
            <person name="Dong C."/>
            <person name="Shao Z."/>
        </authorList>
    </citation>
    <scope>NUCLEOTIDE SEQUENCE</scope>
    <source>
        <strain evidence="3">CMA-7</strain>
    </source>
</reference>
<dbReference type="InterPro" id="IPR023393">
    <property type="entry name" value="START-like_dom_sf"/>
</dbReference>
<gene>
    <name evidence="3" type="ORF">OSR52_15060</name>
</gene>
<sequence length="291" mass="33821">MEKNSFKTNIAVDKSLNEVFMSINNVRGWWSKNLIGKTDDLNATFTHRDRYLNVTFKIAELSKQKIVWEIVSSYNNMFADNLHEWENTTIIFKITETEGTTHIDFTHDGLTPHFECYNVCSKAWDFFVNNSLKGFIETGKGDPISGNYASFTTSFTVNKTAEEVYEAVNNVRDWWLEDIQGSTGKLNGEFKFFVDGKLQFHFRIIEMLPFERVVWLVVDQNFANTEKQEWKGTTLLFEISEQGGQTQLRFTHQGLVPPFDCYKTCQNAWQNYINISLHNLIVEGKGQPNQW</sequence>
<accession>A0ABT6FVA0</accession>
<dbReference type="Gene3D" id="3.30.530.20">
    <property type="match status" value="2"/>
</dbReference>
<proteinExistence type="inferred from homology"/>
<dbReference type="EMBL" id="JAPMUA010000006">
    <property type="protein sequence ID" value="MDG3587192.1"/>
    <property type="molecule type" value="Genomic_DNA"/>
</dbReference>
<name>A0ABT6FVA0_9FLAO</name>
<feature type="domain" description="Activator of Hsp90 ATPase homologue 1/2-like C-terminal" evidence="2">
    <location>
        <begin position="161"/>
        <end position="273"/>
    </location>
</feature>
<keyword evidence="4" id="KW-1185">Reference proteome</keyword>
<evidence type="ECO:0000313" key="3">
    <source>
        <dbReference type="EMBL" id="MDG3587192.1"/>
    </source>
</evidence>
<dbReference type="SUPFAM" id="SSF55961">
    <property type="entry name" value="Bet v1-like"/>
    <property type="match status" value="2"/>
</dbReference>